<accession>A0AB39CD38</accession>
<protein>
    <recommendedName>
        <fullName evidence="2">Terminase large subunit</fullName>
    </recommendedName>
</protein>
<reference evidence="1" key="1">
    <citation type="submission" date="2024-07" db="EMBL/GenBank/DDBJ databases">
        <authorList>
            <person name="Bringhurst R.M."/>
            <person name="Homer T.E."/>
        </authorList>
    </citation>
    <scope>NUCLEOTIDE SEQUENCE</scope>
</reference>
<evidence type="ECO:0008006" key="2">
    <source>
        <dbReference type="Google" id="ProtNLM"/>
    </source>
</evidence>
<proteinExistence type="predicted"/>
<evidence type="ECO:0000313" key="1">
    <source>
        <dbReference type="EMBL" id="XDJ14909.1"/>
    </source>
</evidence>
<name>A0AB39CD38_9VIRU</name>
<organism evidence="1">
    <name type="scientific">Pseudomonas phage RVTF4</name>
    <dbReference type="NCBI Taxonomy" id="3236931"/>
    <lineage>
        <taxon>Viruses</taxon>
    </lineage>
</organism>
<sequence length="428" mass="49742">MKAICRAIREFFYGPTDVTPPAPSPDNPPVETFCRTNRFAEWLESMEKDVKAIHAQLVQVKCYDDPVLYRCVIGNGFDEDRIGHSIWFNCDTMKPISVGELFRKGIESGEYGSWEKQRIDDRAPYEKLRHDREKPDPREHVCIPRFTNNVQYELRSGYENYLHHFYRDHPRAAESECWSALGVQWFKRWDLAKDWNQYPAVVGGDWEDGILVLEKIDDVTTLFSDLEVTGASIGFRVLDRETGKVQSTFRVPKYVARVWFRKNVKTLEFWNTTTKAIQPLFDPIRVRALANDEEHGTEAYVALVPGKHKDTFTRTRFRVEVDSELLHAGTICKLTTLYKNVAKRLLLEGAAYDGKLYVDNFHYMRNDGTEHSPDPAGFSTIGAEPYYDRRERVHRSKFKHAREGHLQEVESSGPFLITNQDFPEEPIY</sequence>
<dbReference type="EMBL" id="PQ015378">
    <property type="protein sequence ID" value="XDJ14909.1"/>
    <property type="molecule type" value="Genomic_DNA"/>
</dbReference>